<organism evidence="1">
    <name type="scientific">marine sediment metagenome</name>
    <dbReference type="NCBI Taxonomy" id="412755"/>
    <lineage>
        <taxon>unclassified sequences</taxon>
        <taxon>metagenomes</taxon>
        <taxon>ecological metagenomes</taxon>
    </lineage>
</organism>
<dbReference type="AlphaFoldDB" id="X0S1L9"/>
<protein>
    <submittedName>
        <fullName evidence="1">Uncharacterized protein</fullName>
    </submittedName>
</protein>
<comment type="caution">
    <text evidence="1">The sequence shown here is derived from an EMBL/GenBank/DDBJ whole genome shotgun (WGS) entry which is preliminary data.</text>
</comment>
<name>X0S1L9_9ZZZZ</name>
<sequence length="34" mass="3987">NFKEVTRSYSKKQAKLEATRCLRCDVKPEEEEGL</sequence>
<dbReference type="EMBL" id="BARS01006474">
    <property type="protein sequence ID" value="GAF69156.1"/>
    <property type="molecule type" value="Genomic_DNA"/>
</dbReference>
<reference evidence="1" key="1">
    <citation type="journal article" date="2014" name="Front. Microbiol.">
        <title>High frequency of phylogenetically diverse reductive dehalogenase-homologous genes in deep subseafloor sedimentary metagenomes.</title>
        <authorList>
            <person name="Kawai M."/>
            <person name="Futagami T."/>
            <person name="Toyoda A."/>
            <person name="Takaki Y."/>
            <person name="Nishi S."/>
            <person name="Hori S."/>
            <person name="Arai W."/>
            <person name="Tsubouchi T."/>
            <person name="Morono Y."/>
            <person name="Uchiyama I."/>
            <person name="Ito T."/>
            <person name="Fujiyama A."/>
            <person name="Inagaki F."/>
            <person name="Takami H."/>
        </authorList>
    </citation>
    <scope>NUCLEOTIDE SEQUENCE</scope>
    <source>
        <strain evidence="1">Expedition CK06-06</strain>
    </source>
</reference>
<feature type="non-terminal residue" evidence="1">
    <location>
        <position position="1"/>
    </location>
</feature>
<gene>
    <name evidence="1" type="ORF">S01H1_12596</name>
</gene>
<accession>X0S1L9</accession>
<proteinExistence type="predicted"/>
<evidence type="ECO:0000313" key="1">
    <source>
        <dbReference type="EMBL" id="GAF69156.1"/>
    </source>
</evidence>